<dbReference type="KEGG" id="simp:C6571_01765"/>
<accession>A0A2S0MWW5</accession>
<dbReference type="Proteomes" id="UP000239326">
    <property type="component" value="Chromosome"/>
</dbReference>
<reference evidence="2 3" key="1">
    <citation type="submission" date="2018-03" db="EMBL/GenBank/DDBJ databases">
        <title>Genome sequencing of Simplicispira sp.</title>
        <authorList>
            <person name="Kim S.-J."/>
            <person name="Heo J."/>
            <person name="Kwon S.-W."/>
        </authorList>
    </citation>
    <scope>NUCLEOTIDE SEQUENCE [LARGE SCALE GENOMIC DNA]</scope>
    <source>
        <strain evidence="2 3">SC1-8</strain>
    </source>
</reference>
<evidence type="ECO:0000313" key="2">
    <source>
        <dbReference type="EMBL" id="AVO40183.1"/>
    </source>
</evidence>
<name>A0A2S0MWW5_9BURK</name>
<gene>
    <name evidence="2" type="ORF">C6571_01765</name>
</gene>
<dbReference type="OrthoDB" id="200313at2"/>
<organism evidence="2 3">
    <name type="scientific">Simplicispira suum</name>
    <dbReference type="NCBI Taxonomy" id="2109915"/>
    <lineage>
        <taxon>Bacteria</taxon>
        <taxon>Pseudomonadati</taxon>
        <taxon>Pseudomonadota</taxon>
        <taxon>Betaproteobacteria</taxon>
        <taxon>Burkholderiales</taxon>
        <taxon>Comamonadaceae</taxon>
        <taxon>Simplicispira</taxon>
    </lineage>
</organism>
<evidence type="ECO:0000256" key="1">
    <source>
        <dbReference type="SAM" id="MobiDB-lite"/>
    </source>
</evidence>
<sequence length="104" mass="11105">MPQGDKSAYTDKQKRKAEHIEDSYEERGVSKEEAEKRAWATVNKESGGGNKSGSGRGTPENKSASKRGGKKGGEASAARSAEERSASAKKAAATRKRNAEKAKH</sequence>
<dbReference type="RefSeq" id="WP_106445176.1">
    <property type="nucleotide sequence ID" value="NZ_CP027669.1"/>
</dbReference>
<proteinExistence type="predicted"/>
<feature type="compositionally biased region" description="Gly residues" evidence="1">
    <location>
        <begin position="46"/>
        <end position="56"/>
    </location>
</feature>
<keyword evidence="3" id="KW-1185">Reference proteome</keyword>
<protein>
    <submittedName>
        <fullName evidence="2">Plasmid stabilization protein</fullName>
    </submittedName>
</protein>
<evidence type="ECO:0000313" key="3">
    <source>
        <dbReference type="Proteomes" id="UP000239326"/>
    </source>
</evidence>
<dbReference type="AlphaFoldDB" id="A0A2S0MWW5"/>
<feature type="compositionally biased region" description="Basic and acidic residues" evidence="1">
    <location>
        <begin position="8"/>
        <end position="38"/>
    </location>
</feature>
<feature type="region of interest" description="Disordered" evidence="1">
    <location>
        <begin position="1"/>
        <end position="104"/>
    </location>
</feature>
<dbReference type="EMBL" id="CP027669">
    <property type="protein sequence ID" value="AVO40183.1"/>
    <property type="molecule type" value="Genomic_DNA"/>
</dbReference>